<dbReference type="CDD" id="cd00140">
    <property type="entry name" value="beta_clamp"/>
    <property type="match status" value="1"/>
</dbReference>
<dbReference type="Gene3D" id="3.10.150.10">
    <property type="entry name" value="DNA Polymerase III, subunit A, domain 2"/>
    <property type="match status" value="1"/>
</dbReference>
<dbReference type="Proteomes" id="UP001149140">
    <property type="component" value="Unassembled WGS sequence"/>
</dbReference>
<dbReference type="PANTHER" id="PTHR30478">
    <property type="entry name" value="DNA POLYMERASE III SUBUNIT BETA"/>
    <property type="match status" value="1"/>
</dbReference>
<dbReference type="GO" id="GO:0005737">
    <property type="term" value="C:cytoplasm"/>
    <property type="evidence" value="ECO:0007669"/>
    <property type="project" value="UniProtKB-SubCell"/>
</dbReference>
<dbReference type="SUPFAM" id="SSF55979">
    <property type="entry name" value="DNA clamp"/>
    <property type="match status" value="3"/>
</dbReference>
<evidence type="ECO:0000259" key="11">
    <source>
        <dbReference type="Pfam" id="PF02767"/>
    </source>
</evidence>
<gene>
    <name evidence="13" type="primary">dnaN</name>
    <name evidence="13" type="ORF">OM076_17180</name>
</gene>
<evidence type="ECO:0000256" key="3">
    <source>
        <dbReference type="ARBA" id="ARBA00022490"/>
    </source>
</evidence>
<evidence type="ECO:0000259" key="10">
    <source>
        <dbReference type="Pfam" id="PF00712"/>
    </source>
</evidence>
<dbReference type="GO" id="GO:0003887">
    <property type="term" value="F:DNA-directed DNA polymerase activity"/>
    <property type="evidence" value="ECO:0007669"/>
    <property type="project" value="UniProtKB-UniRule"/>
</dbReference>
<evidence type="ECO:0000259" key="12">
    <source>
        <dbReference type="Pfam" id="PF02768"/>
    </source>
</evidence>
<dbReference type="InterPro" id="IPR022634">
    <property type="entry name" value="DNA_polIII_beta_N"/>
</dbReference>
<dbReference type="PANTHER" id="PTHR30478:SF0">
    <property type="entry name" value="BETA SLIDING CLAMP"/>
    <property type="match status" value="1"/>
</dbReference>
<dbReference type="InterPro" id="IPR022637">
    <property type="entry name" value="DNA_polIII_beta_cen"/>
</dbReference>
<protein>
    <recommendedName>
        <fullName evidence="9">Beta sliding clamp</fullName>
    </recommendedName>
</protein>
<evidence type="ECO:0000313" key="14">
    <source>
        <dbReference type="Proteomes" id="UP001149140"/>
    </source>
</evidence>
<keyword evidence="4 9" id="KW-0808">Transferase</keyword>
<dbReference type="Gene3D" id="3.70.10.10">
    <property type="match status" value="1"/>
</dbReference>
<dbReference type="GO" id="GO:0006271">
    <property type="term" value="P:DNA strand elongation involved in DNA replication"/>
    <property type="evidence" value="ECO:0007669"/>
    <property type="project" value="TreeGrafter"/>
</dbReference>
<dbReference type="GO" id="GO:0003677">
    <property type="term" value="F:DNA binding"/>
    <property type="evidence" value="ECO:0007669"/>
    <property type="project" value="UniProtKB-UniRule"/>
</dbReference>
<keyword evidence="5 9" id="KW-0548">Nucleotidyltransferase</keyword>
<keyword evidence="14" id="KW-1185">Reference proteome</keyword>
<name>A0A9X3MU80_9ACTN</name>
<dbReference type="SMART" id="SM00480">
    <property type="entry name" value="POL3Bc"/>
    <property type="match status" value="1"/>
</dbReference>
<organism evidence="13 14">
    <name type="scientific">Solirubrobacter ginsenosidimutans</name>
    <dbReference type="NCBI Taxonomy" id="490573"/>
    <lineage>
        <taxon>Bacteria</taxon>
        <taxon>Bacillati</taxon>
        <taxon>Actinomycetota</taxon>
        <taxon>Thermoleophilia</taxon>
        <taxon>Solirubrobacterales</taxon>
        <taxon>Solirubrobacteraceae</taxon>
        <taxon>Solirubrobacter</taxon>
    </lineage>
</organism>
<evidence type="ECO:0000256" key="2">
    <source>
        <dbReference type="ARBA" id="ARBA00010752"/>
    </source>
</evidence>
<accession>A0A9X3MU80</accession>
<evidence type="ECO:0000256" key="6">
    <source>
        <dbReference type="ARBA" id="ARBA00022705"/>
    </source>
</evidence>
<dbReference type="NCBIfam" id="TIGR00663">
    <property type="entry name" value="dnan"/>
    <property type="match status" value="1"/>
</dbReference>
<feature type="domain" description="DNA polymerase III beta sliding clamp C-terminal" evidence="12">
    <location>
        <begin position="246"/>
        <end position="365"/>
    </location>
</feature>
<keyword evidence="8" id="KW-0238">DNA-binding</keyword>
<evidence type="ECO:0000256" key="8">
    <source>
        <dbReference type="ARBA" id="ARBA00023125"/>
    </source>
</evidence>
<evidence type="ECO:0000256" key="1">
    <source>
        <dbReference type="ARBA" id="ARBA00004496"/>
    </source>
</evidence>
<dbReference type="RefSeq" id="WP_270041246.1">
    <property type="nucleotide sequence ID" value="NZ_JAPDOD010000015.1"/>
</dbReference>
<dbReference type="GO" id="GO:0008408">
    <property type="term" value="F:3'-5' exonuclease activity"/>
    <property type="evidence" value="ECO:0007669"/>
    <property type="project" value="InterPro"/>
</dbReference>
<feature type="domain" description="DNA polymerase III beta sliding clamp central" evidence="11">
    <location>
        <begin position="129"/>
        <end position="244"/>
    </location>
</feature>
<dbReference type="EMBL" id="JAPDOD010000015">
    <property type="protein sequence ID" value="MDA0162011.1"/>
    <property type="molecule type" value="Genomic_DNA"/>
</dbReference>
<comment type="similarity">
    <text evidence="2 9">Belongs to the beta sliding clamp family.</text>
</comment>
<sequence>MKITTRREALFGQLQTVTRAASTRSAVQALSGVQVLATGGAIELRATDMEIGLRVPLEGDIVREGSVVLPARLVVDVVRALPGTDVTLELRPTEQDVEIVGGSATFHIRTLRSEDFPPFPEPEGDRVLVPGDAFVATVNKVARSASRDETRPVLTGILVSATGDELRMVATDSYRLSVKETKLDEALSGAFEANVPARALQELTRIVQHENAQELAVSVRANQVVFEAGGVVLSSRLIDGQFPNYRQLLPDAYEHALRLAGGEISEVVRRISLLAQKNAPLRLAFTEGELTVSARTPDVGEARETLPVPFAGEPLEIGFNPEFLRDGLEAIEGGDVVLKLISPLRPGMIEAGDESGFQYLLMPIRLNV</sequence>
<evidence type="ECO:0000256" key="5">
    <source>
        <dbReference type="ARBA" id="ARBA00022695"/>
    </source>
</evidence>
<evidence type="ECO:0000256" key="9">
    <source>
        <dbReference type="PIRNR" id="PIRNR000804"/>
    </source>
</evidence>
<reference evidence="13" key="1">
    <citation type="submission" date="2022-10" db="EMBL/GenBank/DDBJ databases">
        <title>The WGS of Solirubrobacter ginsenosidimutans DSM 21036.</title>
        <authorList>
            <person name="Jiang Z."/>
        </authorList>
    </citation>
    <scope>NUCLEOTIDE SEQUENCE</scope>
    <source>
        <strain evidence="13">DSM 21036</strain>
    </source>
</reference>
<keyword evidence="6 9" id="KW-0235">DNA replication</keyword>
<proteinExistence type="inferred from homology"/>
<evidence type="ECO:0000256" key="7">
    <source>
        <dbReference type="ARBA" id="ARBA00022932"/>
    </source>
</evidence>
<keyword evidence="3 9" id="KW-0963">Cytoplasm</keyword>
<dbReference type="Pfam" id="PF02768">
    <property type="entry name" value="DNA_pol3_beta_3"/>
    <property type="match status" value="1"/>
</dbReference>
<feature type="domain" description="DNA polymerase III beta sliding clamp N-terminal" evidence="10">
    <location>
        <begin position="1"/>
        <end position="118"/>
    </location>
</feature>
<comment type="subunit">
    <text evidence="9">Forms a ring-shaped head-to-tail homodimer around DNA.</text>
</comment>
<dbReference type="InterPro" id="IPR022635">
    <property type="entry name" value="DNA_polIII_beta_C"/>
</dbReference>
<comment type="function">
    <text evidence="9">Confers DNA tethering and processivity to DNA polymerases and other proteins. Acts as a clamp, forming a ring around DNA (a reaction catalyzed by the clamp-loading complex) which diffuses in an ATP-independent manner freely and bidirectionally along dsDNA. Initially characterized for its ability to contact the catalytic subunit of DNA polymerase III (Pol III), a complex, multichain enzyme responsible for most of the replicative synthesis in bacteria; Pol III exhibits 3'-5' exonuclease proofreading activity. The beta chain is required for initiation of replication as well as for processivity of DNA replication.</text>
</comment>
<evidence type="ECO:0000313" key="13">
    <source>
        <dbReference type="EMBL" id="MDA0162011.1"/>
    </source>
</evidence>
<dbReference type="InterPro" id="IPR046938">
    <property type="entry name" value="DNA_clamp_sf"/>
</dbReference>
<dbReference type="Pfam" id="PF00712">
    <property type="entry name" value="DNA_pol3_beta"/>
    <property type="match status" value="1"/>
</dbReference>
<comment type="subcellular location">
    <subcellularLocation>
        <location evidence="1 9">Cytoplasm</location>
    </subcellularLocation>
</comment>
<dbReference type="AlphaFoldDB" id="A0A9X3MU80"/>
<dbReference type="GO" id="GO:0009360">
    <property type="term" value="C:DNA polymerase III complex"/>
    <property type="evidence" value="ECO:0007669"/>
    <property type="project" value="InterPro"/>
</dbReference>
<keyword evidence="7 9" id="KW-0239">DNA-directed DNA polymerase</keyword>
<dbReference type="InterPro" id="IPR001001">
    <property type="entry name" value="DNA_polIII_beta"/>
</dbReference>
<evidence type="ECO:0000256" key="4">
    <source>
        <dbReference type="ARBA" id="ARBA00022679"/>
    </source>
</evidence>
<dbReference type="PIRSF" id="PIRSF000804">
    <property type="entry name" value="DNA_pol_III_b"/>
    <property type="match status" value="1"/>
</dbReference>
<comment type="caution">
    <text evidence="13">The sequence shown here is derived from an EMBL/GenBank/DDBJ whole genome shotgun (WGS) entry which is preliminary data.</text>
</comment>
<dbReference type="Pfam" id="PF02767">
    <property type="entry name" value="DNA_pol3_beta_2"/>
    <property type="match status" value="1"/>
</dbReference>